<feature type="compositionally biased region" description="Gly residues" evidence="2">
    <location>
        <begin position="623"/>
        <end position="633"/>
    </location>
</feature>
<dbReference type="eggNOG" id="COG1512">
    <property type="taxonomic scope" value="Bacteria"/>
</dbReference>
<dbReference type="AlphaFoldDB" id="A0A076F2B9"/>
<dbReference type="RefSeq" id="WP_128641923.1">
    <property type="nucleotide sequence ID" value="NZ_CP008947.1"/>
</dbReference>
<dbReference type="Gene3D" id="3.10.310.50">
    <property type="match status" value="1"/>
</dbReference>
<proteinExistence type="predicted"/>
<protein>
    <submittedName>
        <fullName evidence="5">Membrane protein</fullName>
    </submittedName>
</protein>
<name>A0A076F2B9_RHOOP</name>
<evidence type="ECO:0000256" key="1">
    <source>
        <dbReference type="SAM" id="Coils"/>
    </source>
</evidence>
<sequence>MPLAPRLEQTPSSRPRLPRARRFAALGAVSALLTLVAILFSPAIASADAPFRLPGQITDTVGVLDADQQSDVQAAIDQLYDEHKVRLWVVYVPDFNGLGAGPWADQTAQASSLGDRDALLAVATVDREYALIAPDGLSEITSDEAESIRVDAVEPALREEDWAGGAIAAAGGLGDAMTPGEGMSVRTLLIGGGVVVAGAGGVVLYSRKKKHDRTRAGVEAARSISPEDTAALTALPLPTLDERAKEVLVETDDALRTSQEELELARGEFGEQATASFTAAFDNAKSTLAAAFTVRQRLDDAIPETPQQQREMLIDVITSCGRADRELNERVQEFDGLRDLLINAPDRLDALTRDMVALTVRIPDSTQTLATLQTEFPAAALASVAHNVTMAEERLAFAERAVADGRDAITLPPGKQGPAVSAIRGAEGALEQARTLLDAVDHAAEDIRHAIATLPAAITDVEAGIAAAAQFTEQGGDRLASARAAAETALAAARTAADTDPLGSFTQIVKADAELDAVLAEAQESRQQAERAQQRLEQDLTAAQSQVTAASDFIGTRRGAVGADARTRLTEAQRHLAGAQQLRPTDPSRALQHAQAAAGLAADALRLAQNDVSRWESRQRPGPGSGGGGGGGNATGAILGGILIDSILRGGFSGGGNWGSRGSGGGRSSGPRSFGGPSSSGRISGGGRF</sequence>
<feature type="transmembrane region" description="Helical" evidence="3">
    <location>
        <begin position="187"/>
        <end position="205"/>
    </location>
</feature>
<keyword evidence="1" id="KW-0175">Coiled coil</keyword>
<feature type="region of interest" description="Disordered" evidence="2">
    <location>
        <begin position="613"/>
        <end position="633"/>
    </location>
</feature>
<dbReference type="Pfam" id="PF04536">
    <property type="entry name" value="TPM_phosphatase"/>
    <property type="match status" value="1"/>
</dbReference>
<feature type="compositionally biased region" description="Low complexity" evidence="2">
    <location>
        <begin position="669"/>
        <end position="682"/>
    </location>
</feature>
<feature type="coiled-coil region" evidence="1">
    <location>
        <begin position="508"/>
        <end position="546"/>
    </location>
</feature>
<evidence type="ECO:0000259" key="4">
    <source>
        <dbReference type="Pfam" id="PF04536"/>
    </source>
</evidence>
<evidence type="ECO:0000313" key="5">
    <source>
        <dbReference type="EMBL" id="AII09919.1"/>
    </source>
</evidence>
<dbReference type="EMBL" id="CP008947">
    <property type="protein sequence ID" value="AII09919.1"/>
    <property type="molecule type" value="Genomic_DNA"/>
</dbReference>
<keyword evidence="3" id="KW-0472">Membrane</keyword>
<feature type="region of interest" description="Disordered" evidence="2">
    <location>
        <begin position="574"/>
        <end position="596"/>
    </location>
</feature>
<feature type="region of interest" description="Disordered" evidence="2">
    <location>
        <begin position="658"/>
        <end position="689"/>
    </location>
</feature>
<accession>A0A076F2B9</accession>
<evidence type="ECO:0000256" key="2">
    <source>
        <dbReference type="SAM" id="MobiDB-lite"/>
    </source>
</evidence>
<dbReference type="InterPro" id="IPR007621">
    <property type="entry name" value="TPM_dom"/>
</dbReference>
<evidence type="ECO:0000256" key="3">
    <source>
        <dbReference type="SAM" id="Phobius"/>
    </source>
</evidence>
<evidence type="ECO:0000313" key="6">
    <source>
        <dbReference type="Proteomes" id="UP000028488"/>
    </source>
</evidence>
<reference evidence="5 6" key="1">
    <citation type="submission" date="2014-07" db="EMBL/GenBank/DDBJ databases">
        <title>Genome Sequence of Rhodococcus opacus Strain R7, a Biodegrader of Mono- and Polycyclic Aromatic Hydrocarbons.</title>
        <authorList>
            <person name="Di Gennaro P."/>
            <person name="Zampolli J."/>
            <person name="Presti I."/>
            <person name="Cappelletti M."/>
            <person name="D'Ursi P."/>
            <person name="Orro A."/>
            <person name="Mezzelani A."/>
            <person name="Milanesi L."/>
        </authorList>
    </citation>
    <scope>NUCLEOTIDE SEQUENCE [LARGE SCALE GENOMIC DNA]</scope>
    <source>
        <strain evidence="5 6">R7</strain>
    </source>
</reference>
<gene>
    <name evidence="5" type="ORF">EP51_36865</name>
</gene>
<dbReference type="Proteomes" id="UP000028488">
    <property type="component" value="Chromosome"/>
</dbReference>
<keyword evidence="3" id="KW-0812">Transmembrane</keyword>
<feature type="compositionally biased region" description="Gly residues" evidence="2">
    <location>
        <begin position="658"/>
        <end position="668"/>
    </location>
</feature>
<organism evidence="5 6">
    <name type="scientific">Rhodococcus opacus</name>
    <name type="common">Nocardia opaca</name>
    <dbReference type="NCBI Taxonomy" id="37919"/>
    <lineage>
        <taxon>Bacteria</taxon>
        <taxon>Bacillati</taxon>
        <taxon>Actinomycetota</taxon>
        <taxon>Actinomycetes</taxon>
        <taxon>Mycobacteriales</taxon>
        <taxon>Nocardiaceae</taxon>
        <taxon>Rhodococcus</taxon>
    </lineage>
</organism>
<keyword evidence="3" id="KW-1133">Transmembrane helix</keyword>
<feature type="domain" description="TPM" evidence="4">
    <location>
        <begin position="57"/>
        <end position="175"/>
    </location>
</feature>